<protein>
    <submittedName>
        <fullName evidence="8">Peptidase S10 serine carboxypeptidase</fullName>
    </submittedName>
</protein>
<dbReference type="Gene3D" id="3.40.50.1820">
    <property type="entry name" value="alpha/beta hydrolase"/>
    <property type="match status" value="1"/>
</dbReference>
<dbReference type="EMBL" id="CP002305">
    <property type="protein sequence ID" value="ADQ18529.1"/>
    <property type="molecule type" value="Genomic_DNA"/>
</dbReference>
<organism evidence="8 9">
    <name type="scientific">Leadbetterella byssophila (strain DSM 17132 / JCM 16389 / KACC 11308 / NBRC 106382 / 4M15)</name>
    <dbReference type="NCBI Taxonomy" id="649349"/>
    <lineage>
        <taxon>Bacteria</taxon>
        <taxon>Pseudomonadati</taxon>
        <taxon>Bacteroidota</taxon>
        <taxon>Cytophagia</taxon>
        <taxon>Cytophagales</taxon>
        <taxon>Leadbetterellaceae</taxon>
        <taxon>Leadbetterella</taxon>
    </lineage>
</organism>
<dbReference type="InterPro" id="IPR029058">
    <property type="entry name" value="AB_hydrolase_fold"/>
</dbReference>
<name>E4RRZ7_LEAB4</name>
<dbReference type="KEGG" id="lby:Lbys_2867"/>
<feature type="region of interest" description="Disordered" evidence="6">
    <location>
        <begin position="22"/>
        <end position="54"/>
    </location>
</feature>
<proteinExistence type="predicted"/>
<dbReference type="PANTHER" id="PTHR11802:SF3">
    <property type="entry name" value="RETINOID-INDUCIBLE SERINE CARBOXYPEPTIDASE"/>
    <property type="match status" value="1"/>
</dbReference>
<evidence type="ECO:0000256" key="6">
    <source>
        <dbReference type="SAM" id="MobiDB-lite"/>
    </source>
</evidence>
<feature type="signal peptide" evidence="7">
    <location>
        <begin position="1"/>
        <end position="19"/>
    </location>
</feature>
<keyword evidence="9" id="KW-1185">Reference proteome</keyword>
<dbReference type="OrthoDB" id="9770107at2"/>
<keyword evidence="1 8" id="KW-0121">Carboxypeptidase</keyword>
<evidence type="ECO:0000256" key="2">
    <source>
        <dbReference type="ARBA" id="ARBA00022670"/>
    </source>
</evidence>
<sequence length="523" mass="58672">MKKSLFLISLLISSAAAIAQQRGPGGAPGGPVPAPTQAAPAAANAPKGEVSKSRTLDPDMNVVTESSVTIKGQRVPYKAVAGTQPVWDENAKIIASCFYTYYERTDVKDKSKRPLVFSFNGGPGSASVWMHIAYTGPKILNIDDEGYPVQPYGYKDNPYSILDVADIIYIDPVNTGFSRIIDASAPKSTFFGVNADIKYLAEWLNTWVSRVNRWASPKYLIGESYGTTRVSGLAYELQNNHWMYLNGVILVSPTELGINRDQVNAAGLRLPYFAATAWYHKALDNSLQSKDLTAMLPEVEKFTVEEYLPALVQGGSMSPEKRKAIAAKVAKYAGLKEEVVLQNNLQISTNLFWKELLRDKGYTVGRLDSRYLGIDQKDAGERPDFNSELTSWLHSFTPPINMYLRDELKFKTDLKYNMFGPVHPWTQDRTNVAENLRAAMAMNPYLHVFTQAGYYDGACDYFNSKYNMWQMDAAGKLQDRIHWKGYRSGHMMYLRKEDLIQANDDLRDFIKKTTPKEGTPAKY</sequence>
<feature type="compositionally biased region" description="Low complexity" evidence="6">
    <location>
        <begin position="35"/>
        <end position="48"/>
    </location>
</feature>
<dbReference type="PANTHER" id="PTHR11802">
    <property type="entry name" value="SERINE PROTEASE FAMILY S10 SERINE CARBOXYPEPTIDASE"/>
    <property type="match status" value="1"/>
</dbReference>
<evidence type="ECO:0000313" key="8">
    <source>
        <dbReference type="EMBL" id="ADQ18529.1"/>
    </source>
</evidence>
<dbReference type="GO" id="GO:0004185">
    <property type="term" value="F:serine-type carboxypeptidase activity"/>
    <property type="evidence" value="ECO:0007669"/>
    <property type="project" value="InterPro"/>
</dbReference>
<dbReference type="RefSeq" id="WP_013409561.1">
    <property type="nucleotide sequence ID" value="NC_014655.1"/>
</dbReference>
<feature type="chain" id="PRO_5003188072" evidence="7">
    <location>
        <begin position="20"/>
        <end position="523"/>
    </location>
</feature>
<evidence type="ECO:0000256" key="3">
    <source>
        <dbReference type="ARBA" id="ARBA00022729"/>
    </source>
</evidence>
<dbReference type="GO" id="GO:0006508">
    <property type="term" value="P:proteolysis"/>
    <property type="evidence" value="ECO:0007669"/>
    <property type="project" value="UniProtKB-KW"/>
</dbReference>
<dbReference type="SUPFAM" id="SSF53474">
    <property type="entry name" value="alpha/beta-Hydrolases"/>
    <property type="match status" value="1"/>
</dbReference>
<dbReference type="Pfam" id="PF00450">
    <property type="entry name" value="Peptidase_S10"/>
    <property type="match status" value="1"/>
</dbReference>
<dbReference type="HOGENOM" id="CLU_032786_0_0_10"/>
<reference evidence="8 9" key="2">
    <citation type="journal article" date="2011" name="Stand. Genomic Sci.">
        <title>Complete genome sequence of Leadbetterella byssophila type strain (4M15).</title>
        <authorList>
            <person name="Abt B."/>
            <person name="Teshima H."/>
            <person name="Lucas S."/>
            <person name="Lapidus A."/>
            <person name="Del Rio T.G."/>
            <person name="Nolan M."/>
            <person name="Tice H."/>
            <person name="Cheng J.F."/>
            <person name="Pitluck S."/>
            <person name="Liolios K."/>
            <person name="Pagani I."/>
            <person name="Ivanova N."/>
            <person name="Mavromatis K."/>
            <person name="Pati A."/>
            <person name="Tapia R."/>
            <person name="Han C."/>
            <person name="Goodwin L."/>
            <person name="Chen A."/>
            <person name="Palaniappan K."/>
            <person name="Land M."/>
            <person name="Hauser L."/>
            <person name="Chang Y.J."/>
            <person name="Jeffries C.D."/>
            <person name="Rohde M."/>
            <person name="Goker M."/>
            <person name="Tindall B.J."/>
            <person name="Detter J.C."/>
            <person name="Woyke T."/>
            <person name="Bristow J."/>
            <person name="Eisen J.A."/>
            <person name="Markowitz V."/>
            <person name="Hugenholtz P."/>
            <person name="Klenk H.P."/>
            <person name="Kyrpides N.C."/>
        </authorList>
    </citation>
    <scope>NUCLEOTIDE SEQUENCE [LARGE SCALE GENOMIC DNA]</scope>
    <source>
        <strain evidence="9">DSM 17132 / JCM 16389 / KACC 11308 / NBRC 106382 / 4M15</strain>
    </source>
</reference>
<dbReference type="eggNOG" id="COG2939">
    <property type="taxonomic scope" value="Bacteria"/>
</dbReference>
<keyword evidence="3 7" id="KW-0732">Signal</keyword>
<keyword evidence="4" id="KW-0378">Hydrolase</keyword>
<gene>
    <name evidence="8" type="ordered locus">Lbys_2867</name>
</gene>
<dbReference type="STRING" id="649349.Lbys_2867"/>
<dbReference type="AlphaFoldDB" id="E4RRZ7"/>
<evidence type="ECO:0000256" key="4">
    <source>
        <dbReference type="ARBA" id="ARBA00022801"/>
    </source>
</evidence>
<evidence type="ECO:0000256" key="1">
    <source>
        <dbReference type="ARBA" id="ARBA00022645"/>
    </source>
</evidence>
<evidence type="ECO:0000256" key="7">
    <source>
        <dbReference type="SAM" id="SignalP"/>
    </source>
</evidence>
<keyword evidence="5" id="KW-0325">Glycoprotein</keyword>
<dbReference type="InterPro" id="IPR001563">
    <property type="entry name" value="Peptidase_S10"/>
</dbReference>
<reference key="1">
    <citation type="submission" date="2010-11" db="EMBL/GenBank/DDBJ databases">
        <title>The complete genome of Leadbetterella byssophila DSM 17132.</title>
        <authorList>
            <consortium name="US DOE Joint Genome Institute (JGI-PGF)"/>
            <person name="Lucas S."/>
            <person name="Copeland A."/>
            <person name="Lapidus A."/>
            <person name="Glavina del Rio T."/>
            <person name="Dalin E."/>
            <person name="Tice H."/>
            <person name="Bruce D."/>
            <person name="Goodwin L."/>
            <person name="Pitluck S."/>
            <person name="Kyrpides N."/>
            <person name="Mavromatis K."/>
            <person name="Ivanova N."/>
            <person name="Teshima H."/>
            <person name="Brettin T."/>
            <person name="Detter J.C."/>
            <person name="Han C."/>
            <person name="Tapia R."/>
            <person name="Land M."/>
            <person name="Hauser L."/>
            <person name="Markowitz V."/>
            <person name="Cheng J.-F."/>
            <person name="Hugenholtz P."/>
            <person name="Woyke T."/>
            <person name="Wu D."/>
            <person name="Tindall B."/>
            <person name="Pomrenke H.G."/>
            <person name="Brambilla E."/>
            <person name="Klenk H.-P."/>
            <person name="Eisen J.A."/>
        </authorList>
    </citation>
    <scope>NUCLEOTIDE SEQUENCE [LARGE SCALE GENOMIC DNA]</scope>
    <source>
        <strain>DSM 17132</strain>
    </source>
</reference>
<dbReference type="Proteomes" id="UP000007435">
    <property type="component" value="Chromosome"/>
</dbReference>
<evidence type="ECO:0000313" key="9">
    <source>
        <dbReference type="Proteomes" id="UP000007435"/>
    </source>
</evidence>
<evidence type="ECO:0000256" key="5">
    <source>
        <dbReference type="ARBA" id="ARBA00023180"/>
    </source>
</evidence>
<keyword evidence="2" id="KW-0645">Protease</keyword>
<accession>E4RRZ7</accession>